<proteinExistence type="predicted"/>
<protein>
    <submittedName>
        <fullName evidence="2">Uncharacterized protein</fullName>
    </submittedName>
</protein>
<evidence type="ECO:0000313" key="2">
    <source>
        <dbReference type="EMBL" id="KAJ1187610.1"/>
    </source>
</evidence>
<dbReference type="EMBL" id="JANPWB010000005">
    <property type="protein sequence ID" value="KAJ1187610.1"/>
    <property type="molecule type" value="Genomic_DNA"/>
</dbReference>
<comment type="caution">
    <text evidence="2">The sequence shown here is derived from an EMBL/GenBank/DDBJ whole genome shotgun (WGS) entry which is preliminary data.</text>
</comment>
<reference evidence="2" key="1">
    <citation type="journal article" date="2022" name="bioRxiv">
        <title>Sequencing and chromosome-scale assembly of the giantPleurodeles waltlgenome.</title>
        <authorList>
            <person name="Brown T."/>
            <person name="Elewa A."/>
            <person name="Iarovenko S."/>
            <person name="Subramanian E."/>
            <person name="Araus A.J."/>
            <person name="Petzold A."/>
            <person name="Susuki M."/>
            <person name="Suzuki K.-i.T."/>
            <person name="Hayashi T."/>
            <person name="Toyoda A."/>
            <person name="Oliveira C."/>
            <person name="Osipova E."/>
            <person name="Leigh N.D."/>
            <person name="Simon A."/>
            <person name="Yun M.H."/>
        </authorList>
    </citation>
    <scope>NUCLEOTIDE SEQUENCE</scope>
    <source>
        <strain evidence="2">20211129_DDA</strain>
        <tissue evidence="2">Liver</tissue>
    </source>
</reference>
<evidence type="ECO:0000256" key="1">
    <source>
        <dbReference type="SAM" id="MobiDB-lite"/>
    </source>
</evidence>
<keyword evidence="3" id="KW-1185">Reference proteome</keyword>
<accession>A0AAV7UF57</accession>
<sequence>MWGVTLLPVSEASEPESDPDVLVYSAVCASSSLPLQYTYHLDTGAVFEEVLSSLAPTTHVLDPLPSDSPDEAGDHSNTRALSVDLEHGGRQLPRLGRHFVAIGRGRHAEASAS</sequence>
<gene>
    <name evidence="2" type="ORF">NDU88_004385</name>
</gene>
<name>A0AAV7UF57_PLEWA</name>
<feature type="region of interest" description="Disordered" evidence="1">
    <location>
        <begin position="61"/>
        <end position="87"/>
    </location>
</feature>
<dbReference type="Proteomes" id="UP001066276">
    <property type="component" value="Chromosome 3_1"/>
</dbReference>
<evidence type="ECO:0000313" key="3">
    <source>
        <dbReference type="Proteomes" id="UP001066276"/>
    </source>
</evidence>
<dbReference type="AlphaFoldDB" id="A0AAV7UF57"/>
<organism evidence="2 3">
    <name type="scientific">Pleurodeles waltl</name>
    <name type="common">Iberian ribbed newt</name>
    <dbReference type="NCBI Taxonomy" id="8319"/>
    <lineage>
        <taxon>Eukaryota</taxon>
        <taxon>Metazoa</taxon>
        <taxon>Chordata</taxon>
        <taxon>Craniata</taxon>
        <taxon>Vertebrata</taxon>
        <taxon>Euteleostomi</taxon>
        <taxon>Amphibia</taxon>
        <taxon>Batrachia</taxon>
        <taxon>Caudata</taxon>
        <taxon>Salamandroidea</taxon>
        <taxon>Salamandridae</taxon>
        <taxon>Pleurodelinae</taxon>
        <taxon>Pleurodeles</taxon>
    </lineage>
</organism>